<evidence type="ECO:0000313" key="1">
    <source>
        <dbReference type="EMBL" id="UWZ86035.1"/>
    </source>
</evidence>
<evidence type="ECO:0000313" key="2">
    <source>
        <dbReference type="Proteomes" id="UP001059380"/>
    </source>
</evidence>
<dbReference type="RefSeq" id="WP_260795678.1">
    <property type="nucleotide sequence ID" value="NZ_CP093313.1"/>
</dbReference>
<sequence>MHLTIDNQDYTAALDTSNAVTIERALNAPSTCRLSLALPQDGSLAAPSRLQSLAVSGDDGTVYFTGYIAAAPVPEYAGFAMQGARYRLAVHAVSDEMLLDLALASSSQGASGTTAGRLLGILATRTGNPALDNSSLELNAPVGHFTSEAGAPFSKSAGQVADQARAVYRAQAGRLTLNTIPAAVHPLSEQDGSLALANLSFTRSPRRNFANDITVCGDHEPATYVTEVFEGDGANLNFDLSGAPWFPPASKCTLISEGFDGPVIDPRVWSNASTAYFGLGSAGLAMCGGSGVDGQTQLIWIDPVEMAGTLLLEARGVSLANDSTGLLAAFFDGDGTVSSCVLGFQATAQQSTGTVSLQPIVAGCAAGAGFTINPANQYTLRIRVHSPEQQRTGATFRSFGDSGPVSTGGRIVLSPAKLLFEIQEFINGVACMPVTLYDGAISNLSSSCIVVAASSLNLRGSMRAFSLTSLGSAWVVSAPQSGALMTRRLGSSTESAECDVSRSGRLTFYPGFAPAAGEQITVTYRTSARSVGRAVNETSLEALKPLGSPGTASWIGSVTNPACRTSIDCRNAAAALMQSAGSSSALWSGVWRGTNHDLATDIWPGDALALNAPSCSLNAELVVRSVKVTYRSSVPDVFAYEVAFANDWAEDLAIRTSESVHADAWLPAPAAANYASNLNALTVTAISGNNVTINTGATAPVGGGFEIRSRDYAFMMDEDPSLVMRGSQANLTFTRQAAADRYYVRIFDEADPPNYSEFSAAVIFHTPLSS</sequence>
<gene>
    <name evidence="1" type="ORF">MOP44_08830</name>
</gene>
<dbReference type="EMBL" id="CP093313">
    <property type="protein sequence ID" value="UWZ86035.1"/>
    <property type="molecule type" value="Genomic_DNA"/>
</dbReference>
<dbReference type="AlphaFoldDB" id="A0A9J7BT04"/>
<dbReference type="KEGG" id="orp:MOP44_08830"/>
<name>A0A9J7BT04_9BACT</name>
<proteinExistence type="predicted"/>
<protein>
    <submittedName>
        <fullName evidence="1">Uncharacterized protein</fullName>
    </submittedName>
</protein>
<organism evidence="1 2">
    <name type="scientific">Occallatibacter riparius</name>
    <dbReference type="NCBI Taxonomy" id="1002689"/>
    <lineage>
        <taxon>Bacteria</taxon>
        <taxon>Pseudomonadati</taxon>
        <taxon>Acidobacteriota</taxon>
        <taxon>Terriglobia</taxon>
        <taxon>Terriglobales</taxon>
        <taxon>Acidobacteriaceae</taxon>
        <taxon>Occallatibacter</taxon>
    </lineage>
</organism>
<accession>A0A9J7BT04</accession>
<keyword evidence="2" id="KW-1185">Reference proteome</keyword>
<dbReference type="Proteomes" id="UP001059380">
    <property type="component" value="Chromosome"/>
</dbReference>
<reference evidence="1" key="1">
    <citation type="submission" date="2021-04" db="EMBL/GenBank/DDBJ databases">
        <title>Phylogenetic analysis of Acidobacteriaceae.</title>
        <authorList>
            <person name="Qiu L."/>
            <person name="Zhang Q."/>
        </authorList>
    </citation>
    <scope>NUCLEOTIDE SEQUENCE</scope>
    <source>
        <strain evidence="1">DSM 25168</strain>
    </source>
</reference>